<dbReference type="Proteomes" id="UP001054821">
    <property type="component" value="Chromosome 7"/>
</dbReference>
<evidence type="ECO:0000313" key="1">
    <source>
        <dbReference type="EMBL" id="KAI5316525.1"/>
    </source>
</evidence>
<keyword evidence="2" id="KW-1185">Reference proteome</keyword>
<proteinExistence type="predicted"/>
<dbReference type="PANTHER" id="PTHR31973">
    <property type="entry name" value="POLYPROTEIN, PUTATIVE-RELATED"/>
    <property type="match status" value="1"/>
</dbReference>
<protein>
    <submittedName>
        <fullName evidence="1">Uncharacterized protein</fullName>
    </submittedName>
</protein>
<name>A0AAD4YPG2_PRUDU</name>
<evidence type="ECO:0000313" key="2">
    <source>
        <dbReference type="Proteomes" id="UP001054821"/>
    </source>
</evidence>
<dbReference type="PANTHER" id="PTHR31973:SF199">
    <property type="entry name" value="SWIM-TYPE DOMAIN-CONTAINING PROTEIN"/>
    <property type="match status" value="1"/>
</dbReference>
<sequence length="109" mass="12481">MKSFQDDVLEDYKINVTKIQVYRAKRLAKDLIEGTYKEQYASLFDYAEELKNATKSSTVKIKTRIAKGETVFQRIYVCLAAYKKGFLEGCTLLLVLMATILKGLILDRS</sequence>
<dbReference type="EMBL" id="JAJFAZ020000007">
    <property type="protein sequence ID" value="KAI5316525.1"/>
    <property type="molecule type" value="Genomic_DNA"/>
</dbReference>
<reference evidence="1 2" key="1">
    <citation type="journal article" date="2022" name="G3 (Bethesda)">
        <title>Whole-genome sequence and methylome profiling of the almond [Prunus dulcis (Mill.) D.A. Webb] cultivar 'Nonpareil'.</title>
        <authorList>
            <person name="D'Amico-Willman K.M."/>
            <person name="Ouma W.Z."/>
            <person name="Meulia T."/>
            <person name="Sideli G.M."/>
            <person name="Gradziel T.M."/>
            <person name="Fresnedo-Ramirez J."/>
        </authorList>
    </citation>
    <scope>NUCLEOTIDE SEQUENCE [LARGE SCALE GENOMIC DNA]</scope>
    <source>
        <strain evidence="1">Clone GOH B32 T37-40</strain>
    </source>
</reference>
<accession>A0AAD4YPG2</accession>
<dbReference type="AlphaFoldDB" id="A0AAD4YPG2"/>
<gene>
    <name evidence="1" type="ORF">L3X38_036232</name>
</gene>
<organism evidence="1 2">
    <name type="scientific">Prunus dulcis</name>
    <name type="common">Almond</name>
    <name type="synonym">Amygdalus dulcis</name>
    <dbReference type="NCBI Taxonomy" id="3755"/>
    <lineage>
        <taxon>Eukaryota</taxon>
        <taxon>Viridiplantae</taxon>
        <taxon>Streptophyta</taxon>
        <taxon>Embryophyta</taxon>
        <taxon>Tracheophyta</taxon>
        <taxon>Spermatophyta</taxon>
        <taxon>Magnoliopsida</taxon>
        <taxon>eudicotyledons</taxon>
        <taxon>Gunneridae</taxon>
        <taxon>Pentapetalae</taxon>
        <taxon>rosids</taxon>
        <taxon>fabids</taxon>
        <taxon>Rosales</taxon>
        <taxon>Rosaceae</taxon>
        <taxon>Amygdaloideae</taxon>
        <taxon>Amygdaleae</taxon>
        <taxon>Prunus</taxon>
    </lineage>
</organism>
<comment type="caution">
    <text evidence="1">The sequence shown here is derived from an EMBL/GenBank/DDBJ whole genome shotgun (WGS) entry which is preliminary data.</text>
</comment>